<keyword evidence="5" id="KW-0503">Monooxygenase</keyword>
<dbReference type="Proteomes" id="UP000182658">
    <property type="component" value="Unassembled WGS sequence"/>
</dbReference>
<gene>
    <name evidence="5" type="ORF">CONLIGDRAFT_327222</name>
</gene>
<dbReference type="PRINTS" id="PR00420">
    <property type="entry name" value="RNGMNOXGNASE"/>
</dbReference>
<feature type="domain" description="FAD-binding" evidence="4">
    <location>
        <begin position="5"/>
        <end position="367"/>
    </location>
</feature>
<evidence type="ECO:0000259" key="4">
    <source>
        <dbReference type="Pfam" id="PF01494"/>
    </source>
</evidence>
<proteinExistence type="predicted"/>
<reference evidence="5 6" key="1">
    <citation type="submission" date="2016-10" db="EMBL/GenBank/DDBJ databases">
        <title>Draft genome sequence of Coniochaeta ligniaria NRRL30616, a lignocellulolytic fungus for bioabatement of inhibitors in plant biomass hydrolysates.</title>
        <authorList>
            <consortium name="DOE Joint Genome Institute"/>
            <person name="Jimenez D.J."/>
            <person name="Hector R.E."/>
            <person name="Riley R."/>
            <person name="Sun H."/>
            <person name="Grigoriev I.V."/>
            <person name="Van Elsas J.D."/>
            <person name="Nichols N.N."/>
        </authorList>
    </citation>
    <scope>NUCLEOTIDE SEQUENCE [LARGE SCALE GENOMIC DNA]</scope>
    <source>
        <strain evidence="5 6">NRRL 30616</strain>
    </source>
</reference>
<keyword evidence="6" id="KW-1185">Reference proteome</keyword>
<evidence type="ECO:0000313" key="6">
    <source>
        <dbReference type="Proteomes" id="UP000182658"/>
    </source>
</evidence>
<dbReference type="STRING" id="1408157.A0A1J7JJK7"/>
<dbReference type="PANTHER" id="PTHR46865">
    <property type="entry name" value="OXIDOREDUCTASE-RELATED"/>
    <property type="match status" value="1"/>
</dbReference>
<dbReference type="InParanoid" id="A0A1J7JJK7"/>
<accession>A0A1J7JJK7</accession>
<dbReference type="InterPro" id="IPR051704">
    <property type="entry name" value="FAD_aromatic-hydroxylase"/>
</dbReference>
<evidence type="ECO:0000256" key="3">
    <source>
        <dbReference type="ARBA" id="ARBA00023002"/>
    </source>
</evidence>
<dbReference type="Gene3D" id="3.50.50.60">
    <property type="entry name" value="FAD/NAD(P)-binding domain"/>
    <property type="match status" value="1"/>
</dbReference>
<protein>
    <submittedName>
        <fullName evidence="5">Monooxygenase</fullName>
    </submittedName>
</protein>
<keyword evidence="3" id="KW-0560">Oxidoreductase</keyword>
<evidence type="ECO:0000256" key="1">
    <source>
        <dbReference type="ARBA" id="ARBA00022630"/>
    </source>
</evidence>
<dbReference type="EMBL" id="KV875097">
    <property type="protein sequence ID" value="OIW29452.1"/>
    <property type="molecule type" value="Genomic_DNA"/>
</dbReference>
<dbReference type="GO" id="GO:0004497">
    <property type="term" value="F:monooxygenase activity"/>
    <property type="evidence" value="ECO:0007669"/>
    <property type="project" value="UniProtKB-KW"/>
</dbReference>
<keyword evidence="2" id="KW-0274">FAD</keyword>
<sequence>MSTFRVLIIGGGIAGPSLAFWLNRLSGFQGVEYAVTIVERSPNLRAQGQQIDLRGQGLTAMRLMGLEKQIREKVVPEEGVQLLDKTGRQMAVLKANKTGKGMQSVTSEFEIMRGDLVRILYDITKDKNKYIFGATVTKLEDIDGDQVRVTFSDGSGENYDLVVGADGQNSRTRRMMPGADATDPFTSLGLYMAYFTVPRIESDSEYACVHHAVDNRVIFTRADNPKTIQCALAILASSPLAHKIRAVMKASITDQKKAWAEVFSDAGWQGPRFVNYLLNGSLSDESFYTYELGRVKTQTWCKGRVVLLGDAAFCPSPLTGFGTSLAMVGAYVLAGELGQHMHDGRVVDVPAALEAYDRTLRPLVDQVQKLPPGVPSIFYPKTEWGIWFFQMIFWTVTVLRIDKLVQMFGSDDRGTWQVPDYKVLKNMTPGTVL</sequence>
<dbReference type="PANTHER" id="PTHR46865:SF7">
    <property type="entry name" value="MONOOXYGENASE, PUTATIVE (AFU_ORTHOLOGUE AFUA_8G07040)-RELATED"/>
    <property type="match status" value="1"/>
</dbReference>
<name>A0A1J7JJK7_9PEZI</name>
<dbReference type="GO" id="GO:0071949">
    <property type="term" value="F:FAD binding"/>
    <property type="evidence" value="ECO:0007669"/>
    <property type="project" value="InterPro"/>
</dbReference>
<dbReference type="SUPFAM" id="SSF51905">
    <property type="entry name" value="FAD/NAD(P)-binding domain"/>
    <property type="match status" value="1"/>
</dbReference>
<dbReference type="OrthoDB" id="655030at2759"/>
<dbReference type="InterPro" id="IPR002938">
    <property type="entry name" value="FAD-bd"/>
</dbReference>
<dbReference type="InterPro" id="IPR036188">
    <property type="entry name" value="FAD/NAD-bd_sf"/>
</dbReference>
<organism evidence="5 6">
    <name type="scientific">Coniochaeta ligniaria NRRL 30616</name>
    <dbReference type="NCBI Taxonomy" id="1408157"/>
    <lineage>
        <taxon>Eukaryota</taxon>
        <taxon>Fungi</taxon>
        <taxon>Dikarya</taxon>
        <taxon>Ascomycota</taxon>
        <taxon>Pezizomycotina</taxon>
        <taxon>Sordariomycetes</taxon>
        <taxon>Sordariomycetidae</taxon>
        <taxon>Coniochaetales</taxon>
        <taxon>Coniochaetaceae</taxon>
        <taxon>Coniochaeta</taxon>
    </lineage>
</organism>
<dbReference type="Pfam" id="PF01494">
    <property type="entry name" value="FAD_binding_3"/>
    <property type="match status" value="1"/>
</dbReference>
<keyword evidence="1" id="KW-0285">Flavoprotein</keyword>
<evidence type="ECO:0000313" key="5">
    <source>
        <dbReference type="EMBL" id="OIW29452.1"/>
    </source>
</evidence>
<evidence type="ECO:0000256" key="2">
    <source>
        <dbReference type="ARBA" id="ARBA00022827"/>
    </source>
</evidence>
<dbReference type="AlphaFoldDB" id="A0A1J7JJK7"/>